<organism evidence="2 3">
    <name type="scientific">Aeromicrobium flavum</name>
    <dbReference type="NCBI Taxonomy" id="416568"/>
    <lineage>
        <taxon>Bacteria</taxon>
        <taxon>Bacillati</taxon>
        <taxon>Actinomycetota</taxon>
        <taxon>Actinomycetes</taxon>
        <taxon>Propionibacteriales</taxon>
        <taxon>Nocardioidaceae</taxon>
        <taxon>Aeromicrobium</taxon>
    </lineage>
</organism>
<keyword evidence="3" id="KW-1185">Reference proteome</keyword>
<comment type="caution">
    <text evidence="2">The sequence shown here is derived from an EMBL/GenBank/DDBJ whole genome shotgun (WGS) entry which is preliminary data.</text>
</comment>
<dbReference type="NCBIfam" id="TIGR04354">
    <property type="entry name" value="amphi-Trp"/>
    <property type="match status" value="1"/>
</dbReference>
<name>A0A512HW84_9ACTN</name>
<dbReference type="InterPro" id="IPR027598">
    <property type="entry name" value="Amphi-Trp_dom"/>
</dbReference>
<feature type="domain" description="Amphi-Trp" evidence="1">
    <location>
        <begin position="6"/>
        <end position="71"/>
    </location>
</feature>
<sequence>MDLFELDQTQRLSREDAAAKLHALADALSRHNSVEFEKNGNRITVDVPDEVELSVEIEIGDENELEIELRW</sequence>
<reference evidence="2 3" key="1">
    <citation type="submission" date="2019-07" db="EMBL/GenBank/DDBJ databases">
        <title>Whole genome shotgun sequence of Aeromicrobium flavum NBRC 107625.</title>
        <authorList>
            <person name="Hosoyama A."/>
            <person name="Uohara A."/>
            <person name="Ohji S."/>
            <person name="Ichikawa N."/>
        </authorList>
    </citation>
    <scope>NUCLEOTIDE SEQUENCE [LARGE SCALE GENOMIC DNA]</scope>
    <source>
        <strain evidence="2 3">NBRC 107625</strain>
    </source>
</reference>
<evidence type="ECO:0000313" key="3">
    <source>
        <dbReference type="Proteomes" id="UP000321769"/>
    </source>
</evidence>
<dbReference type="OrthoDB" id="7068983at2"/>
<accession>A0A512HW84</accession>
<evidence type="ECO:0000259" key="1">
    <source>
        <dbReference type="Pfam" id="PF20068"/>
    </source>
</evidence>
<dbReference type="AlphaFoldDB" id="A0A512HW84"/>
<gene>
    <name evidence="2" type="ORF">AFL01nite_20070</name>
</gene>
<proteinExistence type="predicted"/>
<dbReference type="RefSeq" id="WP_146827553.1">
    <property type="nucleotide sequence ID" value="NZ_BAAAYQ010000001.1"/>
</dbReference>
<protein>
    <recommendedName>
        <fullName evidence="1">Amphi-Trp domain-containing protein</fullName>
    </recommendedName>
</protein>
<evidence type="ECO:0000313" key="2">
    <source>
        <dbReference type="EMBL" id="GEO89680.1"/>
    </source>
</evidence>
<dbReference type="Proteomes" id="UP000321769">
    <property type="component" value="Unassembled WGS sequence"/>
</dbReference>
<dbReference type="Pfam" id="PF20068">
    <property type="entry name" value="Amphi-Trp"/>
    <property type="match status" value="1"/>
</dbReference>
<dbReference type="EMBL" id="BJZQ01000009">
    <property type="protein sequence ID" value="GEO89680.1"/>
    <property type="molecule type" value="Genomic_DNA"/>
</dbReference>